<dbReference type="AlphaFoldDB" id="A0AA37S9X3"/>
<proteinExistence type="predicted"/>
<evidence type="ECO:0000313" key="1">
    <source>
        <dbReference type="EMBL" id="GLQ31104.1"/>
    </source>
</evidence>
<dbReference type="EMBL" id="BSNM01000011">
    <property type="protein sequence ID" value="GLQ31104.1"/>
    <property type="molecule type" value="Genomic_DNA"/>
</dbReference>
<keyword evidence="2" id="KW-1185">Reference proteome</keyword>
<dbReference type="Proteomes" id="UP001161389">
    <property type="component" value="Unassembled WGS sequence"/>
</dbReference>
<reference evidence="1" key="1">
    <citation type="journal article" date="2014" name="Int. J. Syst. Evol. Microbiol.">
        <title>Complete genome sequence of Corynebacterium casei LMG S-19264T (=DSM 44701T), isolated from a smear-ripened cheese.</title>
        <authorList>
            <consortium name="US DOE Joint Genome Institute (JGI-PGF)"/>
            <person name="Walter F."/>
            <person name="Albersmeier A."/>
            <person name="Kalinowski J."/>
            <person name="Ruckert C."/>
        </authorList>
    </citation>
    <scope>NUCLEOTIDE SEQUENCE</scope>
    <source>
        <strain evidence="1">NBRC 110071</strain>
    </source>
</reference>
<evidence type="ECO:0000313" key="2">
    <source>
        <dbReference type="Proteomes" id="UP001161389"/>
    </source>
</evidence>
<name>A0AA37S9X3_9GAMM</name>
<comment type="caution">
    <text evidence="1">The sequence shown here is derived from an EMBL/GenBank/DDBJ whole genome shotgun (WGS) entry which is preliminary data.</text>
</comment>
<accession>A0AA37S9X3</accession>
<protein>
    <submittedName>
        <fullName evidence="1">Uncharacterized protein</fullName>
    </submittedName>
</protein>
<sequence>MLLVMFSSMTMALDEFTYQCQAEAGAGIEHTGKGNIAANLYDVSSLKLMLTNKTGQWQVWENDDSEPIFANCQSQYRCEPKEGFYGVFYMTKDHLFTYIIQKAYGSNLERQIVFTFKGMCTEVEL</sequence>
<gene>
    <name evidence="1" type="ORF">GCM10007876_15830</name>
</gene>
<reference evidence="1" key="2">
    <citation type="submission" date="2023-01" db="EMBL/GenBank/DDBJ databases">
        <title>Draft genome sequence of Litoribrevibacter albus strain NBRC 110071.</title>
        <authorList>
            <person name="Sun Q."/>
            <person name="Mori K."/>
        </authorList>
    </citation>
    <scope>NUCLEOTIDE SEQUENCE</scope>
    <source>
        <strain evidence="1">NBRC 110071</strain>
    </source>
</reference>
<organism evidence="1 2">
    <name type="scientific">Litoribrevibacter albus</name>
    <dbReference type="NCBI Taxonomy" id="1473156"/>
    <lineage>
        <taxon>Bacteria</taxon>
        <taxon>Pseudomonadati</taxon>
        <taxon>Pseudomonadota</taxon>
        <taxon>Gammaproteobacteria</taxon>
        <taxon>Oceanospirillales</taxon>
        <taxon>Oceanospirillaceae</taxon>
        <taxon>Litoribrevibacter</taxon>
    </lineage>
</organism>